<evidence type="ECO:0000256" key="1">
    <source>
        <dbReference type="SAM" id="MobiDB-lite"/>
    </source>
</evidence>
<dbReference type="PANTHER" id="PTHR12358:SF111">
    <property type="entry name" value="CERAMIDE KINASE, ISOFORM A"/>
    <property type="match status" value="1"/>
</dbReference>
<dbReference type="Gene3D" id="2.60.200.40">
    <property type="match status" value="1"/>
</dbReference>
<dbReference type="EMBL" id="JAKROA010000001">
    <property type="protein sequence ID" value="KAL5111453.1"/>
    <property type="molecule type" value="Genomic_DNA"/>
</dbReference>
<dbReference type="InterPro" id="IPR045363">
    <property type="entry name" value="CERK_C"/>
</dbReference>
<protein>
    <submittedName>
        <fullName evidence="3">Ceramide kinase</fullName>
    </submittedName>
</protein>
<keyword evidence="3" id="KW-0418">Kinase</keyword>
<dbReference type="PROSITE" id="PS50146">
    <property type="entry name" value="DAGK"/>
    <property type="match status" value="1"/>
</dbReference>
<dbReference type="SMART" id="SM00046">
    <property type="entry name" value="DAGKc"/>
    <property type="match status" value="1"/>
</dbReference>
<feature type="region of interest" description="Disordered" evidence="1">
    <location>
        <begin position="365"/>
        <end position="392"/>
    </location>
</feature>
<feature type="domain" description="DAGKc" evidence="2">
    <location>
        <begin position="85"/>
        <end position="238"/>
    </location>
</feature>
<reference evidence="3 4" key="1">
    <citation type="journal article" date="2022" name="Front. Cell. Infect. Microbiol.">
        <title>The Genomes of Two Strains of Taenia crassiceps the Animal Model for the Study of Human Cysticercosis.</title>
        <authorList>
            <person name="Bobes R.J."/>
            <person name="Estrada K."/>
            <person name="Rios-Valencia D.G."/>
            <person name="Calderon-Gallegos A."/>
            <person name="de la Torre P."/>
            <person name="Carrero J.C."/>
            <person name="Sanchez-Flores A."/>
            <person name="Laclette J.P."/>
        </authorList>
    </citation>
    <scope>NUCLEOTIDE SEQUENCE [LARGE SCALE GENOMIC DNA]</scope>
    <source>
        <strain evidence="3">WFUcys</strain>
    </source>
</reference>
<name>A0ABR4QNS4_9CEST</name>
<dbReference type="InterPro" id="IPR016064">
    <property type="entry name" value="NAD/diacylglycerol_kinase_sf"/>
</dbReference>
<dbReference type="Pfam" id="PF19280">
    <property type="entry name" value="CERK_C"/>
    <property type="match status" value="1"/>
</dbReference>
<dbReference type="Proteomes" id="UP001651158">
    <property type="component" value="Unassembled WGS sequence"/>
</dbReference>
<organism evidence="3 4">
    <name type="scientific">Taenia crassiceps</name>
    <dbReference type="NCBI Taxonomy" id="6207"/>
    <lineage>
        <taxon>Eukaryota</taxon>
        <taxon>Metazoa</taxon>
        <taxon>Spiralia</taxon>
        <taxon>Lophotrochozoa</taxon>
        <taxon>Platyhelminthes</taxon>
        <taxon>Cestoda</taxon>
        <taxon>Eucestoda</taxon>
        <taxon>Cyclophyllidea</taxon>
        <taxon>Taeniidae</taxon>
        <taxon>Taenia</taxon>
    </lineage>
</organism>
<dbReference type="PANTHER" id="PTHR12358">
    <property type="entry name" value="SPHINGOSINE KINASE"/>
    <property type="match status" value="1"/>
</dbReference>
<proteinExistence type="predicted"/>
<keyword evidence="3" id="KW-0808">Transferase</keyword>
<dbReference type="SUPFAM" id="SSF111331">
    <property type="entry name" value="NAD kinase/diacylglycerol kinase-like"/>
    <property type="match status" value="1"/>
</dbReference>
<gene>
    <name evidence="3" type="ORF">TcWFU_001785</name>
</gene>
<dbReference type="Gene3D" id="3.40.50.10330">
    <property type="entry name" value="Probable inorganic polyphosphate/atp-NAD kinase, domain 1"/>
    <property type="match status" value="1"/>
</dbReference>
<dbReference type="InterPro" id="IPR050187">
    <property type="entry name" value="Lipid_Phosphate_FormReg"/>
</dbReference>
<evidence type="ECO:0000259" key="2">
    <source>
        <dbReference type="PROSITE" id="PS50146"/>
    </source>
</evidence>
<dbReference type="InterPro" id="IPR017438">
    <property type="entry name" value="ATP-NAD_kinase_N"/>
</dbReference>
<dbReference type="InterPro" id="IPR001206">
    <property type="entry name" value="Diacylglycerol_kinase_cat_dom"/>
</dbReference>
<dbReference type="GO" id="GO:0016301">
    <property type="term" value="F:kinase activity"/>
    <property type="evidence" value="ECO:0007669"/>
    <property type="project" value="UniProtKB-KW"/>
</dbReference>
<evidence type="ECO:0000313" key="3">
    <source>
        <dbReference type="EMBL" id="KAL5111453.1"/>
    </source>
</evidence>
<sequence>MAAGDSHTGTNVHDLTVNEHYITWKWTPLVMGSFSSRRVNSKAAVPENFYSGLWKVQTWNAIGPTVEISSYYRLIKLYRELSTPRRPRSLLVFINPYGGKKHAETIFYSTVRPIFELAGIDAKVIVTTHQGHCQNFMLKEDLHSYDGVVAVGGDGFFAELLHGLLYRTRADAKLPLYRQHKPFSLEVTPQLRIGLIPAGSTNAVIRSIHGTEDVETAAIHIALGLDVGVDVLGIHDSSTKAFLRYTVSLLGYGFHGDILEPSEQLRWLGPARYDVAGAFKWLKLASYKCRIAYLPSSSSTPFDKNTCGPLCPVCLKFDRGHGEATKAPRLATQLRPITSSLVDIPVLGSQSLRICSSAPSFSQNKSNMEGVPVEGNDLPLGPTEVGEGGEESRIEEKKLTSGWRVTIGDFVAVNAFLISCRCAKSPLGPAPSAHLGDGFLDLILVRRCSRMQYLRYLVQLTNRHRKRQAQHLRIPFVEAHRVRAFHLQALDRYGHPVATDEAMGADTSVWCVDGEVLRNSNIICCVHRQLIRMYGRGPEM</sequence>
<accession>A0ABR4QNS4</accession>
<comment type="caution">
    <text evidence="3">The sequence shown here is derived from an EMBL/GenBank/DDBJ whole genome shotgun (WGS) entry which is preliminary data.</text>
</comment>
<dbReference type="Pfam" id="PF00781">
    <property type="entry name" value="DAGK_cat"/>
    <property type="match status" value="1"/>
</dbReference>
<evidence type="ECO:0000313" key="4">
    <source>
        <dbReference type="Proteomes" id="UP001651158"/>
    </source>
</evidence>
<keyword evidence="4" id="KW-1185">Reference proteome</keyword>